<gene>
    <name evidence="13" type="ORF">CVT26_008741</name>
</gene>
<evidence type="ECO:0000256" key="11">
    <source>
        <dbReference type="SAM" id="Phobius"/>
    </source>
</evidence>
<keyword evidence="14" id="KW-1185">Reference proteome</keyword>
<evidence type="ECO:0000313" key="14">
    <source>
        <dbReference type="Proteomes" id="UP000284706"/>
    </source>
</evidence>
<organism evidence="13 14">
    <name type="scientific">Gymnopilus dilepis</name>
    <dbReference type="NCBI Taxonomy" id="231916"/>
    <lineage>
        <taxon>Eukaryota</taxon>
        <taxon>Fungi</taxon>
        <taxon>Dikarya</taxon>
        <taxon>Basidiomycota</taxon>
        <taxon>Agaricomycotina</taxon>
        <taxon>Agaricomycetes</taxon>
        <taxon>Agaricomycetidae</taxon>
        <taxon>Agaricales</taxon>
        <taxon>Agaricineae</taxon>
        <taxon>Hymenogastraceae</taxon>
        <taxon>Gymnopilus</taxon>
    </lineage>
</organism>
<dbReference type="STRING" id="231916.A0A409YG16"/>
<dbReference type="InParanoid" id="A0A409YG16"/>
<dbReference type="AlphaFoldDB" id="A0A409YG16"/>
<keyword evidence="3" id="KW-0813">Transport</keyword>
<evidence type="ECO:0000256" key="9">
    <source>
        <dbReference type="ARBA" id="ARBA00023004"/>
    </source>
</evidence>
<dbReference type="GO" id="GO:0016020">
    <property type="term" value="C:membrane"/>
    <property type="evidence" value="ECO:0007669"/>
    <property type="project" value="UniProtKB-SubCell"/>
</dbReference>
<dbReference type="GO" id="GO:0020037">
    <property type="term" value="F:heme binding"/>
    <property type="evidence" value="ECO:0007669"/>
    <property type="project" value="TreeGrafter"/>
</dbReference>
<dbReference type="PANTHER" id="PTHR15422:SF24">
    <property type="entry name" value="DOMON RELATED DOMAIN-CONTAINING PROTEIN"/>
    <property type="match status" value="1"/>
</dbReference>
<evidence type="ECO:0000313" key="13">
    <source>
        <dbReference type="EMBL" id="PPR01959.1"/>
    </source>
</evidence>
<feature type="transmembrane region" description="Helical" evidence="11">
    <location>
        <begin position="148"/>
        <end position="171"/>
    </location>
</feature>
<comment type="subcellular location">
    <subcellularLocation>
        <location evidence="2">Membrane</location>
        <topology evidence="2">Multi-pass membrane protein</topology>
    </subcellularLocation>
</comment>
<evidence type="ECO:0000256" key="10">
    <source>
        <dbReference type="ARBA" id="ARBA00023136"/>
    </source>
</evidence>
<reference evidence="13 14" key="1">
    <citation type="journal article" date="2018" name="Evol. Lett.">
        <title>Horizontal gene cluster transfer increased hallucinogenic mushroom diversity.</title>
        <authorList>
            <person name="Reynolds H.T."/>
            <person name="Vijayakumar V."/>
            <person name="Gluck-Thaler E."/>
            <person name="Korotkin H.B."/>
            <person name="Matheny P.B."/>
            <person name="Slot J.C."/>
        </authorList>
    </citation>
    <scope>NUCLEOTIDE SEQUENCE [LARGE SCALE GENOMIC DNA]</scope>
    <source>
        <strain evidence="13 14">SRW20</strain>
    </source>
</reference>
<dbReference type="CDD" id="cd08760">
    <property type="entry name" value="Cyt_b561_FRRS1_like"/>
    <property type="match status" value="1"/>
</dbReference>
<keyword evidence="7" id="KW-0249">Electron transport</keyword>
<evidence type="ECO:0000256" key="7">
    <source>
        <dbReference type="ARBA" id="ARBA00022982"/>
    </source>
</evidence>
<keyword evidence="10 11" id="KW-0472">Membrane</keyword>
<dbReference type="Gene3D" id="1.20.120.1770">
    <property type="match status" value="1"/>
</dbReference>
<comment type="cofactor">
    <cofactor evidence="1">
        <name>heme b</name>
        <dbReference type="ChEBI" id="CHEBI:60344"/>
    </cofactor>
</comment>
<keyword evidence="9" id="KW-0408">Iron</keyword>
<evidence type="ECO:0000256" key="4">
    <source>
        <dbReference type="ARBA" id="ARBA00022617"/>
    </source>
</evidence>
<dbReference type="PANTHER" id="PTHR15422">
    <property type="entry name" value="OS05G0565100 PROTEIN"/>
    <property type="match status" value="1"/>
</dbReference>
<evidence type="ECO:0000256" key="2">
    <source>
        <dbReference type="ARBA" id="ARBA00004141"/>
    </source>
</evidence>
<protein>
    <recommendedName>
        <fullName evidence="12">Cytochrome b561 domain-containing protein</fullName>
    </recommendedName>
</protein>
<feature type="transmembrane region" description="Helical" evidence="11">
    <location>
        <begin position="191"/>
        <end position="210"/>
    </location>
</feature>
<dbReference type="EMBL" id="NHYE01000885">
    <property type="protein sequence ID" value="PPR01959.1"/>
    <property type="molecule type" value="Genomic_DNA"/>
</dbReference>
<evidence type="ECO:0000256" key="3">
    <source>
        <dbReference type="ARBA" id="ARBA00022448"/>
    </source>
</evidence>
<dbReference type="Proteomes" id="UP000284706">
    <property type="component" value="Unassembled WGS sequence"/>
</dbReference>
<feature type="transmembrane region" description="Helical" evidence="11">
    <location>
        <begin position="34"/>
        <end position="53"/>
    </location>
</feature>
<sequence length="235" mass="26450">MHGMGEAGDDGAVAGPVAILSFPLNFQEVRARNHAILCTIGFLILLPIGSLVARYSRTLPYSRRSWRIFRWFWVHWIIQLVITAPIIGYGWALGYRTTTAYELGHFKDPHEKVGLALLILYCIQVLVGTVAHFFKLPSLFRGHRPPHSYFHAILGLAIIALAQWQVHYGLFTEWNIATGGVHKVPDSAKHAWLALLIVFWVLYGLGLALLPRQYKQESQARKTHKMEPSSSNASA</sequence>
<dbReference type="PROSITE" id="PS50939">
    <property type="entry name" value="CYTOCHROME_B561"/>
    <property type="match status" value="1"/>
</dbReference>
<keyword evidence="8 11" id="KW-1133">Transmembrane helix</keyword>
<comment type="caution">
    <text evidence="13">The sequence shown here is derived from an EMBL/GenBank/DDBJ whole genome shotgun (WGS) entry which is preliminary data.</text>
</comment>
<feature type="transmembrane region" description="Helical" evidence="11">
    <location>
        <begin position="73"/>
        <end position="93"/>
    </location>
</feature>
<dbReference type="InterPro" id="IPR006593">
    <property type="entry name" value="Cyt_b561/ferric_Rdtase_TM"/>
</dbReference>
<feature type="transmembrane region" description="Helical" evidence="11">
    <location>
        <begin position="113"/>
        <end position="136"/>
    </location>
</feature>
<dbReference type="Pfam" id="PF03188">
    <property type="entry name" value="Cytochrom_B561"/>
    <property type="match status" value="1"/>
</dbReference>
<name>A0A409YG16_9AGAR</name>
<dbReference type="SMART" id="SM00665">
    <property type="entry name" value="B561"/>
    <property type="match status" value="1"/>
</dbReference>
<dbReference type="GO" id="GO:0140575">
    <property type="term" value="F:transmembrane monodehydroascorbate reductase activity"/>
    <property type="evidence" value="ECO:0007669"/>
    <property type="project" value="InterPro"/>
</dbReference>
<evidence type="ECO:0000256" key="8">
    <source>
        <dbReference type="ARBA" id="ARBA00022989"/>
    </source>
</evidence>
<accession>A0A409YG16</accession>
<feature type="domain" description="Cytochrome b561" evidence="12">
    <location>
        <begin position="1"/>
        <end position="209"/>
    </location>
</feature>
<dbReference type="InterPro" id="IPR045150">
    <property type="entry name" value="CYB561D1/2"/>
</dbReference>
<evidence type="ECO:0000259" key="12">
    <source>
        <dbReference type="PROSITE" id="PS50939"/>
    </source>
</evidence>
<keyword evidence="5 11" id="KW-0812">Transmembrane</keyword>
<proteinExistence type="predicted"/>
<dbReference type="GO" id="GO:0046872">
    <property type="term" value="F:metal ion binding"/>
    <property type="evidence" value="ECO:0007669"/>
    <property type="project" value="UniProtKB-KW"/>
</dbReference>
<evidence type="ECO:0000256" key="5">
    <source>
        <dbReference type="ARBA" id="ARBA00022692"/>
    </source>
</evidence>
<keyword evidence="6" id="KW-0479">Metal-binding</keyword>
<keyword evidence="4" id="KW-0349">Heme</keyword>
<evidence type="ECO:0000256" key="1">
    <source>
        <dbReference type="ARBA" id="ARBA00001970"/>
    </source>
</evidence>
<evidence type="ECO:0000256" key="6">
    <source>
        <dbReference type="ARBA" id="ARBA00022723"/>
    </source>
</evidence>
<dbReference type="OrthoDB" id="366214at2759"/>